<feature type="transmembrane region" description="Helical" evidence="1">
    <location>
        <begin position="43"/>
        <end position="60"/>
    </location>
</feature>
<keyword evidence="1" id="KW-0472">Membrane</keyword>
<evidence type="ECO:0000313" key="2">
    <source>
        <dbReference type="EMBL" id="OZY86043.1"/>
    </source>
</evidence>
<gene>
    <name evidence="2" type="ORF">CBP51_03155</name>
</gene>
<feature type="transmembrane region" description="Helical" evidence="1">
    <location>
        <begin position="101"/>
        <end position="120"/>
    </location>
</feature>
<dbReference type="AlphaFoldDB" id="A0A266Q830"/>
<keyword evidence="1" id="KW-1133">Transmembrane helix</keyword>
<dbReference type="RefSeq" id="WP_094983804.1">
    <property type="nucleotide sequence ID" value="NZ_NHNI01000001.1"/>
</dbReference>
<sequence>MKLIDYKTYSEERKEHLNFLNTSLGGFALTVSLTCLQMNNAQLAINVCAPFIIALAVIGYKKFPPSIRLLRKLAKKNKQAAELNNHIFSTDYGLKALIPNIFPYICGYGFFIAVLLEPGFMKSMLNS</sequence>
<evidence type="ECO:0000256" key="1">
    <source>
        <dbReference type="SAM" id="Phobius"/>
    </source>
</evidence>
<reference evidence="3" key="1">
    <citation type="submission" date="2017-05" db="EMBL/GenBank/DDBJ databases">
        <authorList>
            <person name="Barney B.M."/>
        </authorList>
    </citation>
    <scope>NUCLEOTIDE SEQUENCE [LARGE SCALE GENOMIC DNA]</scope>
    <source>
        <strain evidence="3">PSBB022</strain>
    </source>
</reference>
<dbReference type="EMBL" id="NHNI01000001">
    <property type="protein sequence ID" value="OZY86043.1"/>
    <property type="molecule type" value="Genomic_DNA"/>
</dbReference>
<evidence type="ECO:0000313" key="3">
    <source>
        <dbReference type="Proteomes" id="UP000216101"/>
    </source>
</evidence>
<organism evidence="2 3">
    <name type="scientific">Cellvibrio mixtus</name>
    <dbReference type="NCBI Taxonomy" id="39650"/>
    <lineage>
        <taxon>Bacteria</taxon>
        <taxon>Pseudomonadati</taxon>
        <taxon>Pseudomonadota</taxon>
        <taxon>Gammaproteobacteria</taxon>
        <taxon>Cellvibrionales</taxon>
        <taxon>Cellvibrionaceae</taxon>
        <taxon>Cellvibrio</taxon>
    </lineage>
</organism>
<keyword evidence="1" id="KW-0812">Transmembrane</keyword>
<comment type="caution">
    <text evidence="2">The sequence shown here is derived from an EMBL/GenBank/DDBJ whole genome shotgun (WGS) entry which is preliminary data.</text>
</comment>
<name>A0A266Q830_9GAMM</name>
<dbReference type="Proteomes" id="UP000216101">
    <property type="component" value="Unassembled WGS sequence"/>
</dbReference>
<accession>A0A266Q830</accession>
<keyword evidence="3" id="KW-1185">Reference proteome</keyword>
<proteinExistence type="predicted"/>
<protein>
    <submittedName>
        <fullName evidence="2">Uncharacterized protein</fullName>
    </submittedName>
</protein>